<name>A0ABX6B5F1_9ACTN</name>
<feature type="region of interest" description="Disordered" evidence="1">
    <location>
        <begin position="80"/>
        <end position="103"/>
    </location>
</feature>
<accession>A0ABX6B5F1</accession>
<organism evidence="2 3">
    <name type="scientific">Streptomyces prasinus</name>
    <dbReference type="NCBI Taxonomy" id="67345"/>
    <lineage>
        <taxon>Bacteria</taxon>
        <taxon>Bacillati</taxon>
        <taxon>Actinomycetota</taxon>
        <taxon>Actinomycetes</taxon>
        <taxon>Kitasatosporales</taxon>
        <taxon>Streptomycetaceae</taxon>
        <taxon>Streptomyces</taxon>
    </lineage>
</organism>
<dbReference type="Proteomes" id="UP000326041">
    <property type="component" value="Chromosome"/>
</dbReference>
<dbReference type="EMBL" id="CP023697">
    <property type="protein sequence ID" value="QEV09568.1"/>
    <property type="molecule type" value="Genomic_DNA"/>
</dbReference>
<protein>
    <submittedName>
        <fullName evidence="2">L-rhamnose mutarotase</fullName>
    </submittedName>
</protein>
<reference evidence="2 3" key="1">
    <citation type="submission" date="2017-09" db="EMBL/GenBank/DDBJ databases">
        <authorList>
            <person name="Lee N."/>
            <person name="Cho B.-K."/>
        </authorList>
    </citation>
    <scope>NUCLEOTIDE SEQUENCE [LARGE SCALE GENOMIC DNA]</scope>
    <source>
        <strain evidence="2 3">ATCC 13879</strain>
    </source>
</reference>
<gene>
    <name evidence="2" type="ORF">CP972_31735</name>
</gene>
<dbReference type="GeneID" id="95539045"/>
<evidence type="ECO:0000313" key="2">
    <source>
        <dbReference type="EMBL" id="QEV09568.1"/>
    </source>
</evidence>
<evidence type="ECO:0000313" key="3">
    <source>
        <dbReference type="Proteomes" id="UP000326041"/>
    </source>
</evidence>
<proteinExistence type="predicted"/>
<keyword evidence="3" id="KW-1185">Reference proteome</keyword>
<dbReference type="SUPFAM" id="SSF54909">
    <property type="entry name" value="Dimeric alpha+beta barrel"/>
    <property type="match status" value="1"/>
</dbReference>
<sequence>MRIAPRTRVREDRVARYESAHREVPAGLTTAVRAAGVASWAVRRSGRAPFRPLEREDCARLPAEPDSLPVDAARRARTAGLPGVVHDPSGNGAGAGLPGVREP</sequence>
<dbReference type="RefSeq" id="WP_150475604.1">
    <property type="nucleotide sequence ID" value="NZ_CP023697.1"/>
</dbReference>
<dbReference type="InterPro" id="IPR011008">
    <property type="entry name" value="Dimeric_a/b-barrel"/>
</dbReference>
<evidence type="ECO:0000256" key="1">
    <source>
        <dbReference type="SAM" id="MobiDB-lite"/>
    </source>
</evidence>